<keyword evidence="7 9" id="KW-0067">ATP-binding</keyword>
<comment type="subunit">
    <text evidence="9">Homodimer.</text>
</comment>
<evidence type="ECO:0000313" key="12">
    <source>
        <dbReference type="Proteomes" id="UP001501337"/>
    </source>
</evidence>
<keyword evidence="3 9" id="KW-0808">Transferase</keyword>
<feature type="site" description="Transition state stabilizer" evidence="9">
    <location>
        <position position="179"/>
    </location>
</feature>
<dbReference type="InterPro" id="IPR023865">
    <property type="entry name" value="Aliphatic_acid_kinase_CS"/>
</dbReference>
<evidence type="ECO:0000256" key="9">
    <source>
        <dbReference type="HAMAP-Rule" id="MF_00020"/>
    </source>
</evidence>
<dbReference type="PANTHER" id="PTHR21060:SF21">
    <property type="entry name" value="ACETATE KINASE"/>
    <property type="match status" value="1"/>
</dbReference>
<keyword evidence="6 9" id="KW-0418">Kinase</keyword>
<protein>
    <recommendedName>
        <fullName evidence="9">Acetate kinase</fullName>
        <ecNumber evidence="9">2.7.2.1</ecNumber>
    </recommendedName>
    <alternativeName>
        <fullName evidence="9">Acetokinase</fullName>
    </alternativeName>
</protein>
<comment type="similarity">
    <text evidence="1 9 10">Belongs to the acetokinase family.</text>
</comment>
<evidence type="ECO:0000256" key="6">
    <source>
        <dbReference type="ARBA" id="ARBA00022777"/>
    </source>
</evidence>
<evidence type="ECO:0000256" key="8">
    <source>
        <dbReference type="ARBA" id="ARBA00022842"/>
    </source>
</evidence>
<feature type="binding site" evidence="9">
    <location>
        <position position="386"/>
    </location>
    <ligand>
        <name>Mg(2+)</name>
        <dbReference type="ChEBI" id="CHEBI:18420"/>
    </ligand>
</feature>
<dbReference type="PROSITE" id="PS01075">
    <property type="entry name" value="ACETATE_KINASE_1"/>
    <property type="match status" value="1"/>
</dbReference>
<keyword evidence="4 9" id="KW-0479">Metal-binding</keyword>
<comment type="cofactor">
    <cofactor evidence="9">
        <name>Mg(2+)</name>
        <dbReference type="ChEBI" id="CHEBI:18420"/>
    </cofactor>
    <cofactor evidence="9">
        <name>Mn(2+)</name>
        <dbReference type="ChEBI" id="CHEBI:29035"/>
    </cofactor>
    <text evidence="9">Mg(2+). Can also accept Mn(2+).</text>
</comment>
<keyword evidence="12" id="KW-1185">Reference proteome</keyword>
<dbReference type="PANTHER" id="PTHR21060">
    <property type="entry name" value="ACETATE KINASE"/>
    <property type="match status" value="1"/>
</dbReference>
<evidence type="ECO:0000256" key="7">
    <source>
        <dbReference type="ARBA" id="ARBA00022840"/>
    </source>
</evidence>
<dbReference type="HAMAP" id="MF_00020">
    <property type="entry name" value="Acetate_kinase"/>
    <property type="match status" value="1"/>
</dbReference>
<dbReference type="SUPFAM" id="SSF53067">
    <property type="entry name" value="Actin-like ATPase domain"/>
    <property type="match status" value="2"/>
</dbReference>
<feature type="binding site" evidence="9">
    <location>
        <position position="90"/>
    </location>
    <ligand>
        <name>substrate</name>
    </ligand>
</feature>
<reference evidence="12" key="1">
    <citation type="journal article" date="2019" name="Int. J. Syst. Evol. Microbiol.">
        <title>The Global Catalogue of Microorganisms (GCM) 10K type strain sequencing project: providing services to taxonomists for standard genome sequencing and annotation.</title>
        <authorList>
            <consortium name="The Broad Institute Genomics Platform"/>
            <consortium name="The Broad Institute Genome Sequencing Center for Infectious Disease"/>
            <person name="Wu L."/>
            <person name="Ma J."/>
        </authorList>
    </citation>
    <scope>NUCLEOTIDE SEQUENCE [LARGE SCALE GENOMIC DNA]</scope>
    <source>
        <strain evidence="12">JCM 17555</strain>
    </source>
</reference>
<accession>A0ABP7P4G9</accession>
<dbReference type="CDD" id="cd24010">
    <property type="entry name" value="ASKHA_NBD_AcK_PK"/>
    <property type="match status" value="1"/>
</dbReference>
<dbReference type="RefSeq" id="WP_344805340.1">
    <property type="nucleotide sequence ID" value="NZ_BAABBO010000007.1"/>
</dbReference>
<evidence type="ECO:0000256" key="2">
    <source>
        <dbReference type="ARBA" id="ARBA00022490"/>
    </source>
</evidence>
<feature type="binding site" evidence="9">
    <location>
        <begin position="282"/>
        <end position="284"/>
    </location>
    <ligand>
        <name>ATP</name>
        <dbReference type="ChEBI" id="CHEBI:30616"/>
    </ligand>
</feature>
<gene>
    <name evidence="9" type="primary">ackA</name>
    <name evidence="11" type="ORF">GCM10022278_17330</name>
</gene>
<dbReference type="NCBIfam" id="TIGR00016">
    <property type="entry name" value="ackA"/>
    <property type="match status" value="1"/>
</dbReference>
<feature type="binding site" evidence="9">
    <location>
        <position position="12"/>
    </location>
    <ligand>
        <name>Mg(2+)</name>
        <dbReference type="ChEBI" id="CHEBI:18420"/>
    </ligand>
</feature>
<keyword evidence="2 9" id="KW-0963">Cytoplasm</keyword>
<dbReference type="InterPro" id="IPR043129">
    <property type="entry name" value="ATPase_NBD"/>
</dbReference>
<dbReference type="Proteomes" id="UP001501337">
    <property type="component" value="Unassembled WGS sequence"/>
</dbReference>
<evidence type="ECO:0000256" key="1">
    <source>
        <dbReference type="ARBA" id="ARBA00008748"/>
    </source>
</evidence>
<sequence length="404" mass="42636">MAEANELILVVNSGSSSIKLALYDITNDEELVSALGEALAGPTARLTAKGAFRASMDLPNGDHGAVLSAFMDMLRDNNFDLANIAVIGHRVVHGGEHFSDSALIDDDVLAQIEACEPLAPLHNPANLTGIRQLAALLPDRPQVAVFDTAFHQTLPEKAFRYAIPARLYSESALRRYGFHGTSHRFVAGKAAAWLERDLAETNLISAHLGNGCSVCAVAGGLSVDTSMGLTPLEGVPMGTRSGSIDPGLMLHLLQRMSMNPAELDQMLNRQSGLLGLSGLSNDMRTLTGAAEEGYTEAKLAIDVFCYQVAKTIASYWAVSKGPHAIILTGGIGEHAKGVRAQIIGELSAFGLTLDGAANDQAIPGDTGVLCIGQSDNTRVLAISTNEELMIAQDARRLLDAAKGV</sequence>
<dbReference type="InterPro" id="IPR000890">
    <property type="entry name" value="Aliphatic_acid_kin_short-chain"/>
</dbReference>
<feature type="binding site" evidence="9">
    <location>
        <begin position="207"/>
        <end position="211"/>
    </location>
    <ligand>
        <name>ATP</name>
        <dbReference type="ChEBI" id="CHEBI:30616"/>
    </ligand>
</feature>
<evidence type="ECO:0000256" key="3">
    <source>
        <dbReference type="ARBA" id="ARBA00022679"/>
    </source>
</evidence>
<evidence type="ECO:0000256" key="10">
    <source>
        <dbReference type="RuleBase" id="RU003835"/>
    </source>
</evidence>
<evidence type="ECO:0000313" key="11">
    <source>
        <dbReference type="EMBL" id="GAA3959621.1"/>
    </source>
</evidence>
<keyword evidence="5 9" id="KW-0547">Nucleotide-binding</keyword>
<dbReference type="EC" id="2.7.2.1" evidence="9"/>
<feature type="binding site" evidence="9">
    <location>
        <position position="19"/>
    </location>
    <ligand>
        <name>ATP</name>
        <dbReference type="ChEBI" id="CHEBI:30616"/>
    </ligand>
</feature>
<dbReference type="PRINTS" id="PR00471">
    <property type="entry name" value="ACETATEKNASE"/>
</dbReference>
<comment type="pathway">
    <text evidence="9">Metabolic intermediate biosynthesis; acetyl-CoA biosynthesis; acetyl-CoA from acetate: step 1/2.</text>
</comment>
<comment type="function">
    <text evidence="9">Catalyzes the formation of acetyl phosphate from acetate and ATP. Can also catalyze the reverse reaction.</text>
</comment>
<dbReference type="PROSITE" id="PS01076">
    <property type="entry name" value="ACETATE_KINASE_2"/>
    <property type="match status" value="1"/>
</dbReference>
<dbReference type="InterPro" id="IPR004372">
    <property type="entry name" value="Ac/propionate_kinase"/>
</dbReference>
<comment type="catalytic activity">
    <reaction evidence="9">
        <text>acetate + ATP = acetyl phosphate + ADP</text>
        <dbReference type="Rhea" id="RHEA:11352"/>
        <dbReference type="ChEBI" id="CHEBI:22191"/>
        <dbReference type="ChEBI" id="CHEBI:30089"/>
        <dbReference type="ChEBI" id="CHEBI:30616"/>
        <dbReference type="ChEBI" id="CHEBI:456216"/>
        <dbReference type="EC" id="2.7.2.1"/>
    </reaction>
</comment>
<proteinExistence type="inferred from homology"/>
<comment type="caution">
    <text evidence="11">The sequence shown here is derived from an EMBL/GenBank/DDBJ whole genome shotgun (WGS) entry which is preliminary data.</text>
</comment>
<dbReference type="PIRSF" id="PIRSF000722">
    <property type="entry name" value="Acetate_prop_kin"/>
    <property type="match status" value="1"/>
</dbReference>
<name>A0ABP7P4G9_9GAMM</name>
<evidence type="ECO:0000256" key="5">
    <source>
        <dbReference type="ARBA" id="ARBA00022741"/>
    </source>
</evidence>
<feature type="site" description="Transition state stabilizer" evidence="9">
    <location>
        <position position="240"/>
    </location>
</feature>
<dbReference type="Pfam" id="PF00871">
    <property type="entry name" value="Acetate_kinase"/>
    <property type="match status" value="1"/>
</dbReference>
<dbReference type="GO" id="GO:0016301">
    <property type="term" value="F:kinase activity"/>
    <property type="evidence" value="ECO:0007669"/>
    <property type="project" value="UniProtKB-KW"/>
</dbReference>
<feature type="binding site" evidence="9">
    <location>
        <begin position="330"/>
        <end position="334"/>
    </location>
    <ligand>
        <name>ATP</name>
        <dbReference type="ChEBI" id="CHEBI:30616"/>
    </ligand>
</feature>
<evidence type="ECO:0000256" key="4">
    <source>
        <dbReference type="ARBA" id="ARBA00022723"/>
    </source>
</evidence>
<comment type="subcellular location">
    <subcellularLocation>
        <location evidence="9">Cytoplasm</location>
    </subcellularLocation>
</comment>
<dbReference type="EMBL" id="BAABBO010000007">
    <property type="protein sequence ID" value="GAA3959621.1"/>
    <property type="molecule type" value="Genomic_DNA"/>
</dbReference>
<dbReference type="Gene3D" id="3.30.420.40">
    <property type="match status" value="2"/>
</dbReference>
<keyword evidence="8 9" id="KW-0460">Magnesium</keyword>
<feature type="active site" description="Proton donor/acceptor" evidence="9">
    <location>
        <position position="147"/>
    </location>
</feature>
<organism evidence="11 12">
    <name type="scientific">Allohahella marinimesophila</name>
    <dbReference type="NCBI Taxonomy" id="1054972"/>
    <lineage>
        <taxon>Bacteria</taxon>
        <taxon>Pseudomonadati</taxon>
        <taxon>Pseudomonadota</taxon>
        <taxon>Gammaproteobacteria</taxon>
        <taxon>Oceanospirillales</taxon>
        <taxon>Hahellaceae</taxon>
        <taxon>Allohahella</taxon>
    </lineage>
</organism>